<feature type="domain" description="Kringle" evidence="10">
    <location>
        <begin position="334"/>
        <end position="412"/>
    </location>
</feature>
<reference evidence="11" key="2">
    <citation type="journal article" date="2020" name="Nat. Ecol. Evol.">
        <title>Deeply conserved synteny resolves early events in vertebrate evolution.</title>
        <authorList>
            <person name="Simakov O."/>
            <person name="Marletaz F."/>
            <person name="Yue J.X."/>
            <person name="O'Connell B."/>
            <person name="Jenkins J."/>
            <person name="Brandt A."/>
            <person name="Calef R."/>
            <person name="Tung C.H."/>
            <person name="Huang T.K."/>
            <person name="Schmutz J."/>
            <person name="Satoh N."/>
            <person name="Yu J.K."/>
            <person name="Putnam N.H."/>
            <person name="Green R.E."/>
            <person name="Rokhsar D.S."/>
        </authorList>
    </citation>
    <scope>NUCLEOTIDE SEQUENCE [LARGE SCALE GENOMIC DNA]</scope>
    <source>
        <strain evidence="11">S238N-H82</strain>
    </source>
</reference>
<keyword evidence="4" id="KW-0245">EGF-like domain</keyword>
<feature type="disulfide bond" evidence="5">
    <location>
        <begin position="436"/>
        <end position="475"/>
    </location>
</feature>
<dbReference type="InterPro" id="IPR000742">
    <property type="entry name" value="EGF"/>
</dbReference>
<dbReference type="InterPro" id="IPR000421">
    <property type="entry name" value="FA58C"/>
</dbReference>
<dbReference type="RefSeq" id="XP_035678931.1">
    <property type="nucleotide sequence ID" value="XM_035823038.1"/>
</dbReference>
<dbReference type="OrthoDB" id="10035969at2759"/>
<feature type="disulfide bond" evidence="5">
    <location>
        <begin position="384"/>
        <end position="407"/>
    </location>
</feature>
<feature type="domain" description="F5/8 type C" evidence="7">
    <location>
        <begin position="24"/>
        <end position="174"/>
    </location>
</feature>
<evidence type="ECO:0000256" key="5">
    <source>
        <dbReference type="PROSITE-ProRule" id="PRU00121"/>
    </source>
</evidence>
<evidence type="ECO:0000256" key="6">
    <source>
        <dbReference type="SAM" id="SignalP"/>
    </source>
</evidence>
<sequence>MSTHSGGWFLGAYCLLAIAFFPIARSTGSWITSSSSWAIDSSGAPYSSGGVDYNAGKALDGDSSTYWNPAGLPRNHDNWYIVLDFGAFYSLSRFKFQNYGDTGHDIAAFRLQTSSTSDPYSWATVASNDGVATGHSSFQEFGFTATSSRYWKFLVSRTHSGYQPWLKEVQFYGSGVASDGGWSAWSGWTGCSMTCASGAQSRTRSCDNPEPRFGGENCTGVAQENRICNSDVLCSVNETGSVVGADHLLYPSLCMYGDGSTYRGSENTTQSGLTCQRWDSQSPHEHNTTVSHPLAGLDENYCRNPDGAARPWCYTTDPNVTREYCNIATCFEDACYDGDGSDYRGTANFTKSGRACQHWASQTPHEHDRTAENYTSAGLEENYCRNPDGTAYLWCYTEDPSVRHEECVIPRCNRCYEGDGSSYRGTVNVTKSGRACQPWASQTPHQHDRTAENYTSAGLEENYCRNPDSEGFIWCYTEDPSVRYEECVIPQCDKEQWTRYGTSYFRVYDEERKTYDEAKAVCANESALLPIVRDSGTWDFLVALRSSSGVSTDIWIGVTDLEEEGKYVWEDGSPPGWEPDLSSRRDHRDCAKMSSIDLQAANCNNQKYYVCHRQTRPCSTNPCINNGTCVETVPSGFMCRCGEDYTGTYCDGVIATTRSSSTFVTPT</sequence>
<feature type="non-terminal residue" evidence="12">
    <location>
        <position position="667"/>
    </location>
</feature>
<dbReference type="GO" id="GO:0005102">
    <property type="term" value="F:signaling receptor binding"/>
    <property type="evidence" value="ECO:0000318"/>
    <property type="project" value="GO_Central"/>
</dbReference>
<dbReference type="SUPFAM" id="SSF82895">
    <property type="entry name" value="TSP-1 type 1 repeat"/>
    <property type="match status" value="1"/>
</dbReference>
<dbReference type="PANTHER" id="PTHR24261">
    <property type="entry name" value="PLASMINOGEN-RELATED"/>
    <property type="match status" value="1"/>
</dbReference>
<evidence type="ECO:0000313" key="11">
    <source>
        <dbReference type="Proteomes" id="UP000001554"/>
    </source>
</evidence>
<reference evidence="12" key="3">
    <citation type="submission" date="2025-08" db="UniProtKB">
        <authorList>
            <consortium name="RefSeq"/>
        </authorList>
    </citation>
    <scope>IDENTIFICATION</scope>
</reference>
<feature type="domain" description="C-type lectin" evidence="9">
    <location>
        <begin position="500"/>
        <end position="612"/>
    </location>
</feature>
<feature type="disulfide bond" evidence="5">
    <location>
        <begin position="335"/>
        <end position="412"/>
    </location>
</feature>
<feature type="domain" description="Kringle" evidence="10">
    <location>
        <begin position="414"/>
        <end position="492"/>
    </location>
</feature>
<feature type="domain" description="Kringle" evidence="10">
    <location>
        <begin position="253"/>
        <end position="330"/>
    </location>
</feature>
<comment type="caution">
    <text evidence="4">Lacks conserved residue(s) required for the propagation of feature annotation.</text>
</comment>
<dbReference type="InterPro" id="IPR001304">
    <property type="entry name" value="C-type_lectin-like"/>
</dbReference>
<accession>A0A9J7MU05</accession>
<evidence type="ECO:0000256" key="2">
    <source>
        <dbReference type="ARBA" id="ARBA00022737"/>
    </source>
</evidence>
<dbReference type="CDD" id="cd00108">
    <property type="entry name" value="KR"/>
    <property type="match status" value="3"/>
</dbReference>
<feature type="chain" id="PRO_5039927642" evidence="6">
    <location>
        <begin position="27"/>
        <end position="667"/>
    </location>
</feature>
<dbReference type="PROSITE" id="PS50022">
    <property type="entry name" value="FA58C_3"/>
    <property type="match status" value="1"/>
</dbReference>
<dbReference type="PROSITE" id="PS50026">
    <property type="entry name" value="EGF_3"/>
    <property type="match status" value="1"/>
</dbReference>
<feature type="disulfide bond" evidence="4">
    <location>
        <begin position="641"/>
        <end position="650"/>
    </location>
</feature>
<dbReference type="InterPro" id="IPR016186">
    <property type="entry name" value="C-type_lectin-like/link_sf"/>
</dbReference>
<dbReference type="SUPFAM" id="SSF49785">
    <property type="entry name" value="Galactose-binding domain-like"/>
    <property type="match status" value="1"/>
</dbReference>
<evidence type="ECO:0000259" key="10">
    <source>
        <dbReference type="PROSITE" id="PS50070"/>
    </source>
</evidence>
<dbReference type="SMART" id="SM00034">
    <property type="entry name" value="CLECT"/>
    <property type="match status" value="1"/>
</dbReference>
<feature type="signal peptide" evidence="6">
    <location>
        <begin position="1"/>
        <end position="26"/>
    </location>
</feature>
<dbReference type="PROSITE" id="PS50070">
    <property type="entry name" value="KRINGLE_2"/>
    <property type="match status" value="3"/>
</dbReference>
<evidence type="ECO:0000259" key="7">
    <source>
        <dbReference type="PROSITE" id="PS50022"/>
    </source>
</evidence>
<dbReference type="PROSITE" id="PS50041">
    <property type="entry name" value="C_TYPE_LECTIN_2"/>
    <property type="match status" value="1"/>
</dbReference>
<dbReference type="GeneID" id="118417472"/>
<feature type="disulfide bond" evidence="5">
    <location>
        <begin position="302"/>
        <end position="325"/>
    </location>
</feature>
<dbReference type="InterPro" id="IPR038178">
    <property type="entry name" value="Kringle_sf"/>
</dbReference>
<evidence type="ECO:0000256" key="4">
    <source>
        <dbReference type="PROSITE-ProRule" id="PRU00076"/>
    </source>
</evidence>
<reference evidence="12" key="1">
    <citation type="journal article" date="2016" name="Genome Biol. Evol.">
        <title>Conserved non-coding elements in the most distant genera of cephalochordates: the Goldilocks principle.</title>
        <authorList>
            <person name="Yue J.X."/>
            <person name="Kozmikova I."/>
            <person name="Ono H."/>
            <person name="Nossa C.W."/>
            <person name="Kozmik Z."/>
            <person name="Putnam N.H."/>
            <person name="Yu J.K."/>
            <person name="Holland L.Z."/>
        </authorList>
    </citation>
    <scope>NUCLEOTIDE SEQUENCE</scope>
</reference>
<dbReference type="Gene3D" id="3.10.100.10">
    <property type="entry name" value="Mannose-Binding Protein A, subunit A"/>
    <property type="match status" value="1"/>
</dbReference>
<dbReference type="FunFam" id="2.20.100.10:FF:000007">
    <property type="entry name" value="Thrombospondin 1"/>
    <property type="match status" value="1"/>
</dbReference>
<dbReference type="InterPro" id="IPR008979">
    <property type="entry name" value="Galactose-bd-like_sf"/>
</dbReference>
<dbReference type="SUPFAM" id="SSF56436">
    <property type="entry name" value="C-type lectin-like"/>
    <property type="match status" value="1"/>
</dbReference>
<dbReference type="PROSITE" id="PS00021">
    <property type="entry name" value="KRINGLE_1"/>
    <property type="match status" value="3"/>
</dbReference>
<dbReference type="PROSITE" id="PS00022">
    <property type="entry name" value="EGF_1"/>
    <property type="match status" value="1"/>
</dbReference>
<dbReference type="Pfam" id="PF00051">
    <property type="entry name" value="Kringle"/>
    <property type="match status" value="3"/>
</dbReference>
<dbReference type="KEGG" id="bfo:118417472"/>
<dbReference type="Gene3D" id="2.10.25.10">
    <property type="entry name" value="Laminin"/>
    <property type="match status" value="1"/>
</dbReference>
<proteinExistence type="predicted"/>
<gene>
    <name evidence="12" type="primary">LOC118417472</name>
</gene>
<dbReference type="SMART" id="SM00130">
    <property type="entry name" value="KR"/>
    <property type="match status" value="3"/>
</dbReference>
<dbReference type="FunFam" id="2.40.20.10:FF:000025">
    <property type="entry name" value="Plasminogen"/>
    <property type="match status" value="2"/>
</dbReference>
<evidence type="ECO:0000313" key="12">
    <source>
        <dbReference type="RefSeq" id="XP_035678931.1"/>
    </source>
</evidence>
<dbReference type="InterPro" id="IPR050759">
    <property type="entry name" value="Serine_protease_kringle"/>
</dbReference>
<dbReference type="CDD" id="cd00037">
    <property type="entry name" value="CLECT"/>
    <property type="match status" value="1"/>
</dbReference>
<dbReference type="Gene3D" id="2.40.20.10">
    <property type="entry name" value="Plasminogen Kringle 4"/>
    <property type="match status" value="3"/>
</dbReference>
<organism evidence="11 12">
    <name type="scientific">Branchiostoma floridae</name>
    <name type="common">Florida lancelet</name>
    <name type="synonym">Amphioxus</name>
    <dbReference type="NCBI Taxonomy" id="7739"/>
    <lineage>
        <taxon>Eukaryota</taxon>
        <taxon>Metazoa</taxon>
        <taxon>Chordata</taxon>
        <taxon>Cephalochordata</taxon>
        <taxon>Leptocardii</taxon>
        <taxon>Amphioxiformes</taxon>
        <taxon>Branchiostomatidae</taxon>
        <taxon>Branchiostoma</taxon>
    </lineage>
</organism>
<dbReference type="Gene3D" id="2.20.100.10">
    <property type="entry name" value="Thrombospondin type-1 (TSP1) repeat"/>
    <property type="match status" value="1"/>
</dbReference>
<dbReference type="SUPFAM" id="SSF57440">
    <property type="entry name" value="Kringle-like"/>
    <property type="match status" value="3"/>
</dbReference>
<dbReference type="PROSITE" id="PS50092">
    <property type="entry name" value="TSP1"/>
    <property type="match status" value="1"/>
</dbReference>
<dbReference type="Pfam" id="PF00008">
    <property type="entry name" value="EGF"/>
    <property type="match status" value="1"/>
</dbReference>
<dbReference type="AlphaFoldDB" id="A0A9J7MU05"/>
<feature type="disulfide bond" evidence="5">
    <location>
        <begin position="415"/>
        <end position="492"/>
    </location>
</feature>
<dbReference type="InterPro" id="IPR000884">
    <property type="entry name" value="TSP1_rpt"/>
</dbReference>
<dbReference type="InterPro" id="IPR036383">
    <property type="entry name" value="TSP1_rpt_sf"/>
</dbReference>
<dbReference type="GO" id="GO:0005615">
    <property type="term" value="C:extracellular space"/>
    <property type="evidence" value="ECO:0000318"/>
    <property type="project" value="GO_Central"/>
</dbReference>
<dbReference type="InterPro" id="IPR000001">
    <property type="entry name" value="Kringle"/>
</dbReference>
<dbReference type="SMART" id="SM00209">
    <property type="entry name" value="TSP1"/>
    <property type="match status" value="1"/>
</dbReference>
<evidence type="ECO:0000256" key="1">
    <source>
        <dbReference type="ARBA" id="ARBA00022572"/>
    </source>
</evidence>
<dbReference type="SUPFAM" id="SSF57196">
    <property type="entry name" value="EGF/Laminin"/>
    <property type="match status" value="1"/>
</dbReference>
<evidence type="ECO:0000259" key="9">
    <source>
        <dbReference type="PROSITE" id="PS50041"/>
    </source>
</evidence>
<keyword evidence="11" id="KW-1185">Reference proteome</keyword>
<dbReference type="Pfam" id="PF00059">
    <property type="entry name" value="Lectin_C"/>
    <property type="match status" value="1"/>
</dbReference>
<dbReference type="CDD" id="cd00054">
    <property type="entry name" value="EGF_CA"/>
    <property type="match status" value="1"/>
</dbReference>
<dbReference type="InterPro" id="IPR018056">
    <property type="entry name" value="Kringle_CS"/>
</dbReference>
<feature type="disulfide bond" evidence="5">
    <location>
        <begin position="464"/>
        <end position="487"/>
    </location>
</feature>
<protein>
    <submittedName>
        <fullName evidence="12">Uncharacterized protein LOC118417472</fullName>
    </submittedName>
</protein>
<feature type="domain" description="EGF-like" evidence="8">
    <location>
        <begin position="614"/>
        <end position="651"/>
    </location>
</feature>
<dbReference type="InterPro" id="IPR013806">
    <property type="entry name" value="Kringle-like"/>
</dbReference>
<evidence type="ECO:0000259" key="8">
    <source>
        <dbReference type="PROSITE" id="PS50026"/>
    </source>
</evidence>
<dbReference type="Proteomes" id="UP000001554">
    <property type="component" value="Chromosome 6"/>
</dbReference>
<dbReference type="Gene3D" id="2.60.120.260">
    <property type="entry name" value="Galactose-binding domain-like"/>
    <property type="match status" value="1"/>
</dbReference>
<keyword evidence="2" id="KW-0677">Repeat</keyword>
<dbReference type="Pfam" id="PF00090">
    <property type="entry name" value="TSP_1"/>
    <property type="match status" value="1"/>
</dbReference>
<dbReference type="InterPro" id="IPR016187">
    <property type="entry name" value="CTDL_fold"/>
</dbReference>
<keyword evidence="6" id="KW-0732">Signal</keyword>
<dbReference type="PRINTS" id="PR01705">
    <property type="entry name" value="TSP1REPEAT"/>
</dbReference>
<keyword evidence="1 5" id="KW-0420">Kringle</keyword>
<keyword evidence="3 4" id="KW-1015">Disulfide bond</keyword>
<feature type="disulfide bond" evidence="5">
    <location>
        <begin position="356"/>
        <end position="395"/>
    </location>
</feature>
<name>A0A9J7MU05_BRAFL</name>
<dbReference type="Pfam" id="PF00754">
    <property type="entry name" value="F5_F8_type_C"/>
    <property type="match status" value="1"/>
</dbReference>
<dbReference type="GO" id="GO:0004175">
    <property type="term" value="F:endopeptidase activity"/>
    <property type="evidence" value="ECO:0000318"/>
    <property type="project" value="GO_Central"/>
</dbReference>
<dbReference type="PRINTS" id="PR00018">
    <property type="entry name" value="KRINGLE"/>
</dbReference>
<dbReference type="PANTHER" id="PTHR24261:SF7">
    <property type="entry name" value="KRINGLE DOMAIN-CONTAINING PROTEIN"/>
    <property type="match status" value="1"/>
</dbReference>
<dbReference type="SMART" id="SM00181">
    <property type="entry name" value="EGF"/>
    <property type="match status" value="1"/>
</dbReference>
<evidence type="ECO:0000256" key="3">
    <source>
        <dbReference type="ARBA" id="ARBA00023157"/>
    </source>
</evidence>